<proteinExistence type="predicted"/>
<accession>A0AC35FQP1</accession>
<sequence>MASRSMPNCVKCKTTEIEVRSLRSDCAQYKQLLEALQNSQNTTPDNNQCCIERENKIKEDQILIKGLELRVGSIAKEYNDEKKELETELTKVKAENSNLEEKNKRLEDQNRTNLKNIARLEEGDTKLKAEAAKLKADAAKLKAELSTSNDHLQKKIHIIVDQQNKITQLESNIKTKESLILTAQMEDKELEKTNLHTSIKNCELLLAEGCVLPRKISRRFPRQANFKFCTLNNLILGDSGNRPCQISARLKIHSGYCPSRKYDNNIIFQVLIIPKLEFFSFTWKIYSTAETGEEPITNNIVETLKNNCFRLQIDDELICSGRELEKIICHIYKCNVIKIGLHGIFNSTNENYKNVLSRSIKHATLNGFLVFENGKQLGVSEFLKEL</sequence>
<reference evidence="2" key="1">
    <citation type="submission" date="2022-11" db="UniProtKB">
        <authorList>
            <consortium name="WormBaseParasite"/>
        </authorList>
    </citation>
    <scope>IDENTIFICATION</scope>
</reference>
<name>A0AC35FQP1_9BILA</name>
<protein>
    <submittedName>
        <fullName evidence="2">Uncharacterized protein</fullName>
    </submittedName>
</protein>
<organism evidence="1 2">
    <name type="scientific">Panagrolaimus sp. PS1159</name>
    <dbReference type="NCBI Taxonomy" id="55785"/>
    <lineage>
        <taxon>Eukaryota</taxon>
        <taxon>Metazoa</taxon>
        <taxon>Ecdysozoa</taxon>
        <taxon>Nematoda</taxon>
        <taxon>Chromadorea</taxon>
        <taxon>Rhabditida</taxon>
        <taxon>Tylenchina</taxon>
        <taxon>Panagrolaimomorpha</taxon>
        <taxon>Panagrolaimoidea</taxon>
        <taxon>Panagrolaimidae</taxon>
        <taxon>Panagrolaimus</taxon>
    </lineage>
</organism>
<evidence type="ECO:0000313" key="1">
    <source>
        <dbReference type="Proteomes" id="UP000887580"/>
    </source>
</evidence>
<evidence type="ECO:0000313" key="2">
    <source>
        <dbReference type="WBParaSite" id="PS1159_v2.g19979.t1"/>
    </source>
</evidence>
<dbReference type="WBParaSite" id="PS1159_v2.g19979.t1">
    <property type="protein sequence ID" value="PS1159_v2.g19979.t1"/>
    <property type="gene ID" value="PS1159_v2.g19979"/>
</dbReference>
<dbReference type="Proteomes" id="UP000887580">
    <property type="component" value="Unplaced"/>
</dbReference>